<dbReference type="Proteomes" id="UP000287651">
    <property type="component" value="Unassembled WGS sequence"/>
</dbReference>
<dbReference type="Gene3D" id="3.40.50.1820">
    <property type="entry name" value="alpha/beta hydrolase"/>
    <property type="match status" value="2"/>
</dbReference>
<dbReference type="EMBL" id="AMZH03019040">
    <property type="protein sequence ID" value="RRT40868.1"/>
    <property type="molecule type" value="Genomic_DNA"/>
</dbReference>
<evidence type="ECO:0000313" key="3">
    <source>
        <dbReference type="EMBL" id="RRT40868.1"/>
    </source>
</evidence>
<dbReference type="PANTHER" id="PTHR11802">
    <property type="entry name" value="SERINE PROTEASE FAMILY S10 SERINE CARBOXYPEPTIDASE"/>
    <property type="match status" value="1"/>
</dbReference>
<reference evidence="3 4" key="1">
    <citation type="journal article" date="2014" name="Agronomy (Basel)">
        <title>A Draft Genome Sequence for Ensete ventricosum, the Drought-Tolerant Tree Against Hunger.</title>
        <authorList>
            <person name="Harrison J."/>
            <person name="Moore K.A."/>
            <person name="Paszkiewicz K."/>
            <person name="Jones T."/>
            <person name="Grant M."/>
            <person name="Ambacheew D."/>
            <person name="Muzemil S."/>
            <person name="Studholme D.J."/>
        </authorList>
    </citation>
    <scope>NUCLEOTIDE SEQUENCE [LARGE SCALE GENOMIC DNA]</scope>
</reference>
<evidence type="ECO:0000313" key="4">
    <source>
        <dbReference type="Proteomes" id="UP000287651"/>
    </source>
</evidence>
<evidence type="ECO:0008006" key="5">
    <source>
        <dbReference type="Google" id="ProtNLM"/>
    </source>
</evidence>
<dbReference type="GO" id="GO:0005773">
    <property type="term" value="C:vacuole"/>
    <property type="evidence" value="ECO:0007669"/>
    <property type="project" value="TreeGrafter"/>
</dbReference>
<dbReference type="SUPFAM" id="SSF53474">
    <property type="entry name" value="alpha/beta-Hydrolases"/>
    <property type="match status" value="1"/>
</dbReference>
<evidence type="ECO:0000256" key="1">
    <source>
        <dbReference type="ARBA" id="ARBA00009431"/>
    </source>
</evidence>
<gene>
    <name evidence="3" type="ORF">B296_00058230</name>
</gene>
<feature type="chain" id="PRO_5019267949" description="Carboxypeptidase" evidence="2">
    <location>
        <begin position="24"/>
        <end position="281"/>
    </location>
</feature>
<proteinExistence type="inferred from homology"/>
<dbReference type="PANTHER" id="PTHR11802:SF235">
    <property type="entry name" value="SERINE CARBOXYPEPTIDASE-LIKE 33"/>
    <property type="match status" value="1"/>
</dbReference>
<accession>A0A426XMW9</accession>
<organism evidence="3 4">
    <name type="scientific">Ensete ventricosum</name>
    <name type="common">Abyssinian banana</name>
    <name type="synonym">Musa ensete</name>
    <dbReference type="NCBI Taxonomy" id="4639"/>
    <lineage>
        <taxon>Eukaryota</taxon>
        <taxon>Viridiplantae</taxon>
        <taxon>Streptophyta</taxon>
        <taxon>Embryophyta</taxon>
        <taxon>Tracheophyta</taxon>
        <taxon>Spermatophyta</taxon>
        <taxon>Magnoliopsida</taxon>
        <taxon>Liliopsida</taxon>
        <taxon>Zingiberales</taxon>
        <taxon>Musaceae</taxon>
        <taxon>Ensete</taxon>
    </lineage>
</organism>
<comment type="caution">
    <text evidence="3">The sequence shown here is derived from an EMBL/GenBank/DDBJ whole genome shotgun (WGS) entry which is preliminary data.</text>
</comment>
<comment type="similarity">
    <text evidence="1">Belongs to the peptidase S10 family.</text>
</comment>
<dbReference type="GO" id="GO:0006508">
    <property type="term" value="P:proteolysis"/>
    <property type="evidence" value="ECO:0007669"/>
    <property type="project" value="InterPro"/>
</dbReference>
<dbReference type="Pfam" id="PF00450">
    <property type="entry name" value="Peptidase_S10"/>
    <property type="match status" value="2"/>
</dbReference>
<dbReference type="InterPro" id="IPR029058">
    <property type="entry name" value="AB_hydrolase_fold"/>
</dbReference>
<sequence>MASSRRHFLLFLSFMLTISGDSGEPDRVLDLPGQPPSPPISHFSGYLTVNRENGRALFYWFFEAQTLPSDRPLLLWLNGGHYVPQLAELLYDRNKDTQNYPYINFKGFIQNLKYIASSFSKHEGGMLSITGKHTSYLYDGFLCMSQVGNPETDEYYDSKGLLEYAWSHTVVSDQVYKLADRVCDFKLFNWTDECNDAMEMVFNQYKEIDIYNVYAPKVNDAILCCYSDSILRTYNFTVFSVLPIYSKLIKAGLRIWIYRSVPLVPFHLYHMTAKIPSALEN</sequence>
<dbReference type="GO" id="GO:0004185">
    <property type="term" value="F:serine-type carboxypeptidase activity"/>
    <property type="evidence" value="ECO:0007669"/>
    <property type="project" value="InterPro"/>
</dbReference>
<keyword evidence="2" id="KW-0732">Signal</keyword>
<dbReference type="InterPro" id="IPR001563">
    <property type="entry name" value="Peptidase_S10"/>
</dbReference>
<protein>
    <recommendedName>
        <fullName evidence="5">Carboxypeptidase</fullName>
    </recommendedName>
</protein>
<feature type="signal peptide" evidence="2">
    <location>
        <begin position="1"/>
        <end position="23"/>
    </location>
</feature>
<evidence type="ECO:0000256" key="2">
    <source>
        <dbReference type="SAM" id="SignalP"/>
    </source>
</evidence>
<dbReference type="AlphaFoldDB" id="A0A426XMW9"/>
<name>A0A426XMW9_ENSVE</name>